<dbReference type="AlphaFoldDB" id="A0AAX1TV44"/>
<name>A0AAX1TV44_9FUSO</name>
<gene>
    <name evidence="1" type="ORF">NCTC12112_01411</name>
</gene>
<dbReference type="Proteomes" id="UP000249008">
    <property type="component" value="Chromosome 1"/>
</dbReference>
<sequence length="64" mass="7555">MEKYLITKEEKENYMKEFPVLNCAESIGIDYDGYVSVKCKKLSGTCTYRISQKEEYKNCRLLTK</sequence>
<protein>
    <submittedName>
        <fullName evidence="1">Uncharacterized protein</fullName>
    </submittedName>
</protein>
<reference evidence="1 2" key="1">
    <citation type="submission" date="2018-06" db="EMBL/GenBank/DDBJ databases">
        <authorList>
            <consortium name="Pathogen Informatics"/>
            <person name="Doyle S."/>
        </authorList>
    </citation>
    <scope>NUCLEOTIDE SEQUENCE [LARGE SCALE GENOMIC DNA]</scope>
    <source>
        <strain evidence="1 2">NCTC12112</strain>
    </source>
</reference>
<evidence type="ECO:0000313" key="1">
    <source>
        <dbReference type="EMBL" id="SQJ02485.1"/>
    </source>
</evidence>
<dbReference type="KEGG" id="ful:C4N20_14200"/>
<proteinExistence type="predicted"/>
<organism evidence="1 2">
    <name type="scientific">Fusobacterium ulcerans</name>
    <dbReference type="NCBI Taxonomy" id="861"/>
    <lineage>
        <taxon>Bacteria</taxon>
        <taxon>Fusobacteriati</taxon>
        <taxon>Fusobacteriota</taxon>
        <taxon>Fusobacteriia</taxon>
        <taxon>Fusobacteriales</taxon>
        <taxon>Fusobacteriaceae</taxon>
        <taxon>Fusobacterium</taxon>
    </lineage>
</organism>
<dbReference type="EMBL" id="LS483487">
    <property type="protein sequence ID" value="SQJ02485.1"/>
    <property type="molecule type" value="Genomic_DNA"/>
</dbReference>
<dbReference type="RefSeq" id="WP_005977398.1">
    <property type="nucleotide sequence ID" value="NZ_BAABXY010000001.1"/>
</dbReference>
<accession>A0AAX1TV44</accession>
<evidence type="ECO:0000313" key="2">
    <source>
        <dbReference type="Proteomes" id="UP000249008"/>
    </source>
</evidence>
<dbReference type="GeneID" id="78455974"/>